<name>A0AAN7UI29_9PEZI</name>
<protein>
    <submittedName>
        <fullName evidence="2">Uncharacterized protein</fullName>
    </submittedName>
</protein>
<accession>A0AAN7UI29</accession>
<feature type="compositionally biased region" description="Low complexity" evidence="1">
    <location>
        <begin position="354"/>
        <end position="363"/>
    </location>
</feature>
<feature type="compositionally biased region" description="Basic and acidic residues" evidence="1">
    <location>
        <begin position="246"/>
        <end position="262"/>
    </location>
</feature>
<feature type="region of interest" description="Disordered" evidence="1">
    <location>
        <begin position="223"/>
        <end position="262"/>
    </location>
</feature>
<gene>
    <name evidence="2" type="ORF">RRF57_003783</name>
</gene>
<comment type="caution">
    <text evidence="2">The sequence shown here is derived from an EMBL/GenBank/DDBJ whole genome shotgun (WGS) entry which is preliminary data.</text>
</comment>
<dbReference type="EMBL" id="JAWHQM010000007">
    <property type="protein sequence ID" value="KAK5628068.1"/>
    <property type="molecule type" value="Genomic_DNA"/>
</dbReference>
<dbReference type="Proteomes" id="UP001305414">
    <property type="component" value="Unassembled WGS sequence"/>
</dbReference>
<feature type="compositionally biased region" description="Low complexity" evidence="1">
    <location>
        <begin position="224"/>
        <end position="245"/>
    </location>
</feature>
<proteinExistence type="predicted"/>
<keyword evidence="3" id="KW-1185">Reference proteome</keyword>
<sequence>MCPKTRTKSRANTSKPSKKHKCHECRECHEYATRKITKEISHVYTQQLPIMNQIQPGYNYSYGYSHGYGYGDRSAWEDNNPGIISNKQWRDHTQASQNAHDLAQENGIKIDSAKSAIMSDLKEAQKAIRETHASVNETESHVKDTRDAINLAHVSIKEAQLAILKTQGTINDNHAEQLSKQEACAADVARVRRLLEEEAKKREEAHRVEEMVRYAQSQGLLQTQAPVQQCQPSASSSPATSVSRAQEQERWGRRDEEWEADKRRQLRRQREQLEHYHRVYYSRAMGEVDARLRLQAEQERWARVEGELDSLRRSQHPRFPFPSTYYDDAMEAPTYNAYLYPESATGGNAGLGPRGARAQGPRRGQFRCGSERLWD</sequence>
<reference evidence="2 3" key="1">
    <citation type="submission" date="2023-10" db="EMBL/GenBank/DDBJ databases">
        <title>Draft genome sequence of Xylaria bambusicola isolate GMP-LS, the root and basal stem rot pathogen of sugarcane in Indonesia.</title>
        <authorList>
            <person name="Selvaraj P."/>
            <person name="Muralishankar V."/>
            <person name="Muruganantham S."/>
            <person name="Sp S."/>
            <person name="Haryani S."/>
            <person name="Lau K.J.X."/>
            <person name="Naqvi N.I."/>
        </authorList>
    </citation>
    <scope>NUCLEOTIDE SEQUENCE [LARGE SCALE GENOMIC DNA]</scope>
    <source>
        <strain evidence="2">GMP-LS</strain>
    </source>
</reference>
<organism evidence="2 3">
    <name type="scientific">Xylaria bambusicola</name>
    <dbReference type="NCBI Taxonomy" id="326684"/>
    <lineage>
        <taxon>Eukaryota</taxon>
        <taxon>Fungi</taxon>
        <taxon>Dikarya</taxon>
        <taxon>Ascomycota</taxon>
        <taxon>Pezizomycotina</taxon>
        <taxon>Sordariomycetes</taxon>
        <taxon>Xylariomycetidae</taxon>
        <taxon>Xylariales</taxon>
        <taxon>Xylariaceae</taxon>
        <taxon>Xylaria</taxon>
    </lineage>
</organism>
<dbReference type="AlphaFoldDB" id="A0AAN7UI29"/>
<feature type="region of interest" description="Disordered" evidence="1">
    <location>
        <begin position="342"/>
        <end position="375"/>
    </location>
</feature>
<evidence type="ECO:0000313" key="3">
    <source>
        <dbReference type="Proteomes" id="UP001305414"/>
    </source>
</evidence>
<evidence type="ECO:0000256" key="1">
    <source>
        <dbReference type="SAM" id="MobiDB-lite"/>
    </source>
</evidence>
<evidence type="ECO:0000313" key="2">
    <source>
        <dbReference type="EMBL" id="KAK5628068.1"/>
    </source>
</evidence>